<dbReference type="RefSeq" id="WP_237395248.1">
    <property type="nucleotide sequence ID" value="NZ_AP024276.1"/>
</dbReference>
<reference evidence="1 2" key="1">
    <citation type="submission" date="2024-06" db="EMBL/GenBank/DDBJ databases">
        <title>Genomic Encyclopedia of Type Strains, Phase IV (KMG-IV): sequencing the most valuable type-strain genomes for metagenomic binning, comparative biology and taxonomic classification.</title>
        <authorList>
            <person name="Goeker M."/>
        </authorList>
    </citation>
    <scope>NUCLEOTIDE SEQUENCE [LARGE SCALE GENOMIC DNA]</scope>
    <source>
        <strain evidence="1 2">DSM 29126</strain>
    </source>
</reference>
<sequence>MNIDTLHNLSVDHNGHLPCRWCVNSNQVAYSLDDFSQENAKNNSGLNFLTGDMHSTADALIDDSIISTCEYLNFIEFKAGAIEFQNIRRKALESLLVYCYWKNLETFDDISSKRRFILVTGNSVQNNTVRARNMINRLKQNLVISRLYDGGIEYCSGKQFDSNLNNFVK</sequence>
<protein>
    <submittedName>
        <fullName evidence="1">Uncharacterized protein</fullName>
    </submittedName>
</protein>
<name>A0ABV2ESL6_9STRE</name>
<gene>
    <name evidence="1" type="ORF">ABID50_001334</name>
</gene>
<keyword evidence="2" id="KW-1185">Reference proteome</keyword>
<dbReference type="EMBL" id="JBEPLX010000013">
    <property type="protein sequence ID" value="MET3534175.1"/>
    <property type="molecule type" value="Genomic_DNA"/>
</dbReference>
<dbReference type="GeneID" id="78827553"/>
<proteinExistence type="predicted"/>
<evidence type="ECO:0000313" key="1">
    <source>
        <dbReference type="EMBL" id="MET3534175.1"/>
    </source>
</evidence>
<comment type="caution">
    <text evidence="1">The sequence shown here is derived from an EMBL/GenBank/DDBJ whole genome shotgun (WGS) entry which is preliminary data.</text>
</comment>
<organism evidence="1 2">
    <name type="scientific">Streptococcus parasuis</name>
    <dbReference type="NCBI Taxonomy" id="1501662"/>
    <lineage>
        <taxon>Bacteria</taxon>
        <taxon>Bacillati</taxon>
        <taxon>Bacillota</taxon>
        <taxon>Bacilli</taxon>
        <taxon>Lactobacillales</taxon>
        <taxon>Streptococcaceae</taxon>
        <taxon>Streptococcus</taxon>
    </lineage>
</organism>
<evidence type="ECO:0000313" key="2">
    <source>
        <dbReference type="Proteomes" id="UP001549134"/>
    </source>
</evidence>
<dbReference type="Proteomes" id="UP001549134">
    <property type="component" value="Unassembled WGS sequence"/>
</dbReference>
<accession>A0ABV2ESL6</accession>